<name>A0A382FB99_9ZZZZ</name>
<reference evidence="2" key="1">
    <citation type="submission" date="2018-05" db="EMBL/GenBank/DDBJ databases">
        <authorList>
            <person name="Lanie J.A."/>
            <person name="Ng W.-L."/>
            <person name="Kazmierczak K.M."/>
            <person name="Andrzejewski T.M."/>
            <person name="Davidsen T.M."/>
            <person name="Wayne K.J."/>
            <person name="Tettelin H."/>
            <person name="Glass J.I."/>
            <person name="Rusch D."/>
            <person name="Podicherti R."/>
            <person name="Tsui H.-C.T."/>
            <person name="Winkler M.E."/>
        </authorList>
    </citation>
    <scope>NUCLEOTIDE SEQUENCE</scope>
</reference>
<protein>
    <recommendedName>
        <fullName evidence="1">LpxI N-terminal domain-containing protein</fullName>
    </recommendedName>
</protein>
<accession>A0A382FB99</accession>
<dbReference type="EMBL" id="UINC01048990">
    <property type="protein sequence ID" value="SVB60200.1"/>
    <property type="molecule type" value="Genomic_DNA"/>
</dbReference>
<dbReference type="InterPro" id="IPR041255">
    <property type="entry name" value="LpxI_N"/>
</dbReference>
<dbReference type="AlphaFoldDB" id="A0A382FB99"/>
<evidence type="ECO:0000259" key="1">
    <source>
        <dbReference type="Pfam" id="PF17930"/>
    </source>
</evidence>
<feature type="domain" description="LpxI N-terminal" evidence="1">
    <location>
        <begin position="3"/>
        <end position="68"/>
    </location>
</feature>
<gene>
    <name evidence="2" type="ORF">METZ01_LOCUS213054</name>
</gene>
<proteinExistence type="predicted"/>
<organism evidence="2">
    <name type="scientific">marine metagenome</name>
    <dbReference type="NCBI Taxonomy" id="408172"/>
    <lineage>
        <taxon>unclassified sequences</taxon>
        <taxon>metagenomes</taxon>
        <taxon>ecological metagenomes</taxon>
    </lineage>
</organism>
<dbReference type="Pfam" id="PF17930">
    <property type="entry name" value="LpxI_N"/>
    <property type="match status" value="1"/>
</dbReference>
<dbReference type="Gene3D" id="3.40.50.20">
    <property type="match status" value="1"/>
</dbReference>
<evidence type="ECO:0000313" key="2">
    <source>
        <dbReference type="EMBL" id="SVB60200.1"/>
    </source>
</evidence>
<sequence>MKKLGIISGSGDLPFLLAKSVADHGMEPIIVQVTQEMSPELGKIVNHIHPIGIGQIRKIIKLFLDSGV</sequence>
<feature type="non-terminal residue" evidence="2">
    <location>
        <position position="68"/>
    </location>
</feature>